<evidence type="ECO:0000313" key="1">
    <source>
        <dbReference type="EMBL" id="KAF5803159.1"/>
    </source>
</evidence>
<evidence type="ECO:0000313" key="3">
    <source>
        <dbReference type="Proteomes" id="UP000215914"/>
    </source>
</evidence>
<dbReference type="InParanoid" id="A0A251V8T3"/>
<dbReference type="EMBL" id="CM007892">
    <property type="protein sequence ID" value="OTG31021.1"/>
    <property type="molecule type" value="Genomic_DNA"/>
</dbReference>
<accession>A0A251V8T3</accession>
<protein>
    <submittedName>
        <fullName evidence="2">Uncharacterized protein</fullName>
    </submittedName>
</protein>
<proteinExistence type="predicted"/>
<reference evidence="2" key="2">
    <citation type="submission" date="2017-02" db="EMBL/GenBank/DDBJ databases">
        <title>Sunflower complete genome.</title>
        <authorList>
            <person name="Langlade N."/>
            <person name="Munos S."/>
        </authorList>
    </citation>
    <scope>NUCLEOTIDE SEQUENCE [LARGE SCALE GENOMIC DNA]</scope>
    <source>
        <tissue evidence="2">Leaves</tissue>
    </source>
</reference>
<gene>
    <name evidence="2" type="ORF">HannXRQ_Chr03g0070871</name>
    <name evidence="1" type="ORF">HanXRQr2_Chr06g0268041</name>
</gene>
<reference evidence="1" key="3">
    <citation type="submission" date="2020-06" db="EMBL/GenBank/DDBJ databases">
        <title>Helianthus annuus Genome sequencing and assembly Release 2.</title>
        <authorList>
            <person name="Gouzy J."/>
            <person name="Langlade N."/>
            <person name="Munos S."/>
        </authorList>
    </citation>
    <scope>NUCLEOTIDE SEQUENCE</scope>
    <source>
        <tissue evidence="1">Leaves</tissue>
    </source>
</reference>
<keyword evidence="3" id="KW-1185">Reference proteome</keyword>
<dbReference type="Proteomes" id="UP000215914">
    <property type="component" value="Chromosome 3"/>
</dbReference>
<dbReference type="EMBL" id="MNCJ02000321">
    <property type="protein sequence ID" value="KAF5803159.1"/>
    <property type="molecule type" value="Genomic_DNA"/>
</dbReference>
<dbReference type="AlphaFoldDB" id="A0A251V8T3"/>
<dbReference type="Gramene" id="mRNA:HanXRQr2_Chr06g0268041">
    <property type="protein sequence ID" value="CDS:HanXRQr2_Chr06g0268041.1"/>
    <property type="gene ID" value="HanXRQr2_Chr06g0268041"/>
</dbReference>
<reference evidence="1 3" key="1">
    <citation type="journal article" date="2017" name="Nature">
        <title>The sunflower genome provides insights into oil metabolism, flowering and Asterid evolution.</title>
        <authorList>
            <person name="Badouin H."/>
            <person name="Gouzy J."/>
            <person name="Grassa C.J."/>
            <person name="Murat F."/>
            <person name="Staton S.E."/>
            <person name="Cottret L."/>
            <person name="Lelandais-Briere C."/>
            <person name="Owens G.L."/>
            <person name="Carrere S."/>
            <person name="Mayjonade B."/>
            <person name="Legrand L."/>
            <person name="Gill N."/>
            <person name="Kane N.C."/>
            <person name="Bowers J.E."/>
            <person name="Hubner S."/>
            <person name="Bellec A."/>
            <person name="Berard A."/>
            <person name="Berges H."/>
            <person name="Blanchet N."/>
            <person name="Boniface M.C."/>
            <person name="Brunel D."/>
            <person name="Catrice O."/>
            <person name="Chaidir N."/>
            <person name="Claudel C."/>
            <person name="Donnadieu C."/>
            <person name="Faraut T."/>
            <person name="Fievet G."/>
            <person name="Helmstetter N."/>
            <person name="King M."/>
            <person name="Knapp S.J."/>
            <person name="Lai Z."/>
            <person name="Le Paslier M.C."/>
            <person name="Lippi Y."/>
            <person name="Lorenzon L."/>
            <person name="Mandel J.R."/>
            <person name="Marage G."/>
            <person name="Marchand G."/>
            <person name="Marquand E."/>
            <person name="Bret-Mestries E."/>
            <person name="Morien E."/>
            <person name="Nambeesan S."/>
            <person name="Nguyen T."/>
            <person name="Pegot-Espagnet P."/>
            <person name="Pouilly N."/>
            <person name="Raftis F."/>
            <person name="Sallet E."/>
            <person name="Schiex T."/>
            <person name="Thomas J."/>
            <person name="Vandecasteele C."/>
            <person name="Vares D."/>
            <person name="Vear F."/>
            <person name="Vautrin S."/>
            <person name="Crespi M."/>
            <person name="Mangin B."/>
            <person name="Burke J.M."/>
            <person name="Salse J."/>
            <person name="Munos S."/>
            <person name="Vincourt P."/>
            <person name="Rieseberg L.H."/>
            <person name="Langlade N.B."/>
        </authorList>
    </citation>
    <scope>NUCLEOTIDE SEQUENCE [LARGE SCALE GENOMIC DNA]</scope>
    <source>
        <strain evidence="3">cv. SF193</strain>
        <tissue evidence="1">Leaves</tissue>
    </source>
</reference>
<organism evidence="2 3">
    <name type="scientific">Helianthus annuus</name>
    <name type="common">Common sunflower</name>
    <dbReference type="NCBI Taxonomy" id="4232"/>
    <lineage>
        <taxon>Eukaryota</taxon>
        <taxon>Viridiplantae</taxon>
        <taxon>Streptophyta</taxon>
        <taxon>Embryophyta</taxon>
        <taxon>Tracheophyta</taxon>
        <taxon>Spermatophyta</taxon>
        <taxon>Magnoliopsida</taxon>
        <taxon>eudicotyledons</taxon>
        <taxon>Gunneridae</taxon>
        <taxon>Pentapetalae</taxon>
        <taxon>asterids</taxon>
        <taxon>campanulids</taxon>
        <taxon>Asterales</taxon>
        <taxon>Asteraceae</taxon>
        <taxon>Asteroideae</taxon>
        <taxon>Heliantheae alliance</taxon>
        <taxon>Heliantheae</taxon>
        <taxon>Helianthus</taxon>
    </lineage>
</organism>
<name>A0A251V8T3_HELAN</name>
<sequence length="71" mass="7773">MCLTHEGKLVNLPIIFKVYNIFHFIFTSSTDLKHQPLSLFSPSYLSLENAGHHLGGGATVATPTTTTTKNL</sequence>
<evidence type="ECO:0000313" key="2">
    <source>
        <dbReference type="EMBL" id="OTG31021.1"/>
    </source>
</evidence>